<proteinExistence type="predicted"/>
<evidence type="ECO:0000313" key="3">
    <source>
        <dbReference type="Proteomes" id="UP001327560"/>
    </source>
</evidence>
<name>A0AAQ3L0P9_9LILI</name>
<reference evidence="2 3" key="1">
    <citation type="submission" date="2023-10" db="EMBL/GenBank/DDBJ databases">
        <title>Chromosome-scale genome assembly provides insights into flower coloration mechanisms of Canna indica.</title>
        <authorList>
            <person name="Li C."/>
        </authorList>
    </citation>
    <scope>NUCLEOTIDE SEQUENCE [LARGE SCALE GENOMIC DNA]</scope>
    <source>
        <tissue evidence="2">Flower</tissue>
    </source>
</reference>
<feature type="region of interest" description="Disordered" evidence="1">
    <location>
        <begin position="1"/>
        <end position="22"/>
    </location>
</feature>
<feature type="region of interest" description="Disordered" evidence="1">
    <location>
        <begin position="35"/>
        <end position="57"/>
    </location>
</feature>
<accession>A0AAQ3L0P9</accession>
<evidence type="ECO:0000313" key="2">
    <source>
        <dbReference type="EMBL" id="WOL18582.1"/>
    </source>
</evidence>
<sequence>MGREKCARSLEEKWRETENSGGKEAKIIGSVLLSGPGERAPAAAPAAQPEAPKKAKK</sequence>
<organism evidence="2 3">
    <name type="scientific">Canna indica</name>
    <name type="common">Indian-shot</name>
    <dbReference type="NCBI Taxonomy" id="4628"/>
    <lineage>
        <taxon>Eukaryota</taxon>
        <taxon>Viridiplantae</taxon>
        <taxon>Streptophyta</taxon>
        <taxon>Embryophyta</taxon>
        <taxon>Tracheophyta</taxon>
        <taxon>Spermatophyta</taxon>
        <taxon>Magnoliopsida</taxon>
        <taxon>Liliopsida</taxon>
        <taxon>Zingiberales</taxon>
        <taxon>Cannaceae</taxon>
        <taxon>Canna</taxon>
    </lineage>
</organism>
<feature type="compositionally biased region" description="Low complexity" evidence="1">
    <location>
        <begin position="40"/>
        <end position="50"/>
    </location>
</feature>
<dbReference type="AlphaFoldDB" id="A0AAQ3L0P9"/>
<gene>
    <name evidence="2" type="ORF">Cni_G27379</name>
</gene>
<dbReference type="Proteomes" id="UP001327560">
    <property type="component" value="Chromosome 9"/>
</dbReference>
<dbReference type="EMBL" id="CP136898">
    <property type="protein sequence ID" value="WOL18582.1"/>
    <property type="molecule type" value="Genomic_DNA"/>
</dbReference>
<evidence type="ECO:0000256" key="1">
    <source>
        <dbReference type="SAM" id="MobiDB-lite"/>
    </source>
</evidence>
<protein>
    <submittedName>
        <fullName evidence="2">Uncharacterized protein</fullName>
    </submittedName>
</protein>
<keyword evidence="3" id="KW-1185">Reference proteome</keyword>